<dbReference type="PROSITE" id="PS00211">
    <property type="entry name" value="ABC_TRANSPORTER_1"/>
    <property type="match status" value="1"/>
</dbReference>
<feature type="compositionally biased region" description="Basic and acidic residues" evidence="3">
    <location>
        <begin position="488"/>
        <end position="531"/>
    </location>
</feature>
<gene>
    <name evidence="6" type="primary">ABCA1</name>
    <name evidence="6" type="ORF">SNAT2548_LOCUS33682</name>
</gene>
<dbReference type="Proteomes" id="UP000604046">
    <property type="component" value="Unassembled WGS sequence"/>
</dbReference>
<name>A0A812V0T7_9DINO</name>
<evidence type="ECO:0000313" key="7">
    <source>
        <dbReference type="Proteomes" id="UP000604046"/>
    </source>
</evidence>
<dbReference type="EMBL" id="CAJNDS010002772">
    <property type="protein sequence ID" value="CAE7591670.1"/>
    <property type="molecule type" value="Genomic_DNA"/>
</dbReference>
<feature type="compositionally biased region" description="Basic residues" evidence="3">
    <location>
        <begin position="599"/>
        <end position="608"/>
    </location>
</feature>
<dbReference type="PANTHER" id="PTHR19229">
    <property type="entry name" value="ATP-BINDING CASSETTE TRANSPORTER SUBFAMILY A ABCA"/>
    <property type="match status" value="1"/>
</dbReference>
<keyword evidence="2" id="KW-0677">Repeat</keyword>
<evidence type="ECO:0000259" key="5">
    <source>
        <dbReference type="PROSITE" id="PS50893"/>
    </source>
</evidence>
<dbReference type="Pfam" id="PF00005">
    <property type="entry name" value="ABC_tran"/>
    <property type="match status" value="1"/>
</dbReference>
<dbReference type="GO" id="GO:0005319">
    <property type="term" value="F:lipid transporter activity"/>
    <property type="evidence" value="ECO:0007669"/>
    <property type="project" value="TreeGrafter"/>
</dbReference>
<dbReference type="InterPro" id="IPR026082">
    <property type="entry name" value="ABCA"/>
</dbReference>
<keyword evidence="7" id="KW-1185">Reference proteome</keyword>
<evidence type="ECO:0000256" key="1">
    <source>
        <dbReference type="ARBA" id="ARBA00022448"/>
    </source>
</evidence>
<protein>
    <submittedName>
        <fullName evidence="6">ABCA1 protein</fullName>
    </submittedName>
</protein>
<comment type="caution">
    <text evidence="6">The sequence shown here is derived from an EMBL/GenBank/DDBJ whole genome shotgun (WGS) entry which is preliminary data.</text>
</comment>
<organism evidence="6 7">
    <name type="scientific">Symbiodinium natans</name>
    <dbReference type="NCBI Taxonomy" id="878477"/>
    <lineage>
        <taxon>Eukaryota</taxon>
        <taxon>Sar</taxon>
        <taxon>Alveolata</taxon>
        <taxon>Dinophyceae</taxon>
        <taxon>Suessiales</taxon>
        <taxon>Symbiodiniaceae</taxon>
        <taxon>Symbiodinium</taxon>
    </lineage>
</organism>
<dbReference type="OrthoDB" id="6512918at2759"/>
<keyword evidence="4" id="KW-0812">Transmembrane</keyword>
<dbReference type="InterPro" id="IPR003439">
    <property type="entry name" value="ABC_transporter-like_ATP-bd"/>
</dbReference>
<feature type="compositionally biased region" description="Basic residues" evidence="3">
    <location>
        <begin position="478"/>
        <end position="487"/>
    </location>
</feature>
<feature type="domain" description="ABC transporter" evidence="5">
    <location>
        <begin position="289"/>
        <end position="526"/>
    </location>
</feature>
<dbReference type="GO" id="GO:0005524">
    <property type="term" value="F:ATP binding"/>
    <property type="evidence" value="ECO:0007669"/>
    <property type="project" value="InterPro"/>
</dbReference>
<evidence type="ECO:0000256" key="2">
    <source>
        <dbReference type="ARBA" id="ARBA00022737"/>
    </source>
</evidence>
<dbReference type="GO" id="GO:0140359">
    <property type="term" value="F:ABC-type transporter activity"/>
    <property type="evidence" value="ECO:0007669"/>
    <property type="project" value="InterPro"/>
</dbReference>
<evidence type="ECO:0000256" key="3">
    <source>
        <dbReference type="SAM" id="MobiDB-lite"/>
    </source>
</evidence>
<dbReference type="InterPro" id="IPR017871">
    <property type="entry name" value="ABC_transporter-like_CS"/>
</dbReference>
<evidence type="ECO:0000313" key="6">
    <source>
        <dbReference type="EMBL" id="CAE7591670.1"/>
    </source>
</evidence>
<feature type="region of interest" description="Disordered" evidence="3">
    <location>
        <begin position="562"/>
        <end position="666"/>
    </location>
</feature>
<keyword evidence="4" id="KW-1133">Transmembrane helix</keyword>
<feature type="transmembrane region" description="Helical" evidence="4">
    <location>
        <begin position="15"/>
        <end position="35"/>
    </location>
</feature>
<sequence length="680" mass="75575">MVFFYTMGILSSGLVTFYLICLVFFLDLALVAFVYSCFLGNAFMGQLITLVIYTFTCSINIIPHMPGGDLLMLLPQYAFGKALGAFLHHEGTGWSPEAELQGFDIYGALGWLILDAVVWTLLWLYLDQVIPHNGGNVLRPWFPCEPAYWRGDEGVAQHGATEMRSLNVGAEGAEPAAEVHMGLFDVGKRRQVPQQALLPDETPHFGLALSVVQDGARQSIDETMSQHGRSSLIESAAQLQYLLRFEAEGTRCYVLCAPARTFGEFAIEPLNIYQADRGMMAQIMSNRCVKVDELRVYFKGIYSEEIRAVDGVSMVMFPDEIFTLLGHNGAGKSTTMSALCGLIPPTSGKISAFGLDVPKDMVEVRKSMGFCPQHDVLFPELSVVEHISLFTTLAGRSISSEASVFQLVADVGLGSRANFLVTSLSGGMKRKLSVGLAFSGALCRAMLGLWFGDGECASHERARERERERKSKQERVQKKNNKKKNKKTARERQSERAREQKSQRGREGESETGREERARQGERGREGELQRAPHPQPLNLKTPNHTTGRTRLHTCLQILDGMEQDSHPTPRGKPPHATAATNEAGVGMPIPRWPELHTSRGHHYKSRSRTWQTWKAGKQPANLGGGEGMLRRRTPWPPLTLTTWSKQLGPAPTQLGPDRTAHKRKDHITERHLVRDADSL</sequence>
<evidence type="ECO:0000256" key="4">
    <source>
        <dbReference type="SAM" id="Phobius"/>
    </source>
</evidence>
<proteinExistence type="predicted"/>
<reference evidence="6" key="1">
    <citation type="submission" date="2021-02" db="EMBL/GenBank/DDBJ databases">
        <authorList>
            <person name="Dougan E. K."/>
            <person name="Rhodes N."/>
            <person name="Thang M."/>
            <person name="Chan C."/>
        </authorList>
    </citation>
    <scope>NUCLEOTIDE SEQUENCE</scope>
</reference>
<dbReference type="PROSITE" id="PS50893">
    <property type="entry name" value="ABC_TRANSPORTER_2"/>
    <property type="match status" value="1"/>
</dbReference>
<accession>A0A812V0T7</accession>
<dbReference type="GO" id="GO:0016020">
    <property type="term" value="C:membrane"/>
    <property type="evidence" value="ECO:0007669"/>
    <property type="project" value="InterPro"/>
</dbReference>
<dbReference type="GO" id="GO:0016887">
    <property type="term" value="F:ATP hydrolysis activity"/>
    <property type="evidence" value="ECO:0007669"/>
    <property type="project" value="InterPro"/>
</dbReference>
<keyword evidence="4" id="KW-0472">Membrane</keyword>
<dbReference type="InterPro" id="IPR027417">
    <property type="entry name" value="P-loop_NTPase"/>
</dbReference>
<feature type="compositionally biased region" description="Basic and acidic residues" evidence="3">
    <location>
        <begin position="462"/>
        <end position="477"/>
    </location>
</feature>
<feature type="region of interest" description="Disordered" evidence="3">
    <location>
        <begin position="462"/>
        <end position="549"/>
    </location>
</feature>
<dbReference type="SUPFAM" id="SSF52540">
    <property type="entry name" value="P-loop containing nucleoside triphosphate hydrolases"/>
    <property type="match status" value="1"/>
</dbReference>
<feature type="compositionally biased region" description="Polar residues" evidence="3">
    <location>
        <begin position="539"/>
        <end position="549"/>
    </location>
</feature>
<dbReference type="Gene3D" id="3.40.50.300">
    <property type="entry name" value="P-loop containing nucleotide triphosphate hydrolases"/>
    <property type="match status" value="1"/>
</dbReference>
<dbReference type="AlphaFoldDB" id="A0A812V0T7"/>
<dbReference type="PANTHER" id="PTHR19229:SF36">
    <property type="entry name" value="ATP-BINDING CASSETTE SUB-FAMILY A MEMBER 2"/>
    <property type="match status" value="1"/>
</dbReference>
<keyword evidence="1" id="KW-0813">Transport</keyword>